<dbReference type="EMBL" id="JAXCMD010000016">
    <property type="protein sequence ID" value="MDY0854967.1"/>
    <property type="molecule type" value="Genomic_DNA"/>
</dbReference>
<keyword evidence="1" id="KW-0472">Membrane</keyword>
<proteinExistence type="predicted"/>
<dbReference type="AlphaFoldDB" id="A0AAW9GSC5"/>
<feature type="transmembrane region" description="Helical" evidence="1">
    <location>
        <begin position="92"/>
        <end position="111"/>
    </location>
</feature>
<protein>
    <recommendedName>
        <fullName evidence="4">DUF4064 domain-containing protein</fullName>
    </recommendedName>
</protein>
<feature type="transmembrane region" description="Helical" evidence="1">
    <location>
        <begin position="117"/>
        <end position="136"/>
    </location>
</feature>
<feature type="transmembrane region" description="Helical" evidence="1">
    <location>
        <begin position="21"/>
        <end position="43"/>
    </location>
</feature>
<dbReference type="RefSeq" id="WP_320483839.1">
    <property type="nucleotide sequence ID" value="NZ_JAXCMD010000016.1"/>
</dbReference>
<comment type="caution">
    <text evidence="2">The sequence shown here is derived from an EMBL/GenBank/DDBJ whole genome shotgun (WGS) entry which is preliminary data.</text>
</comment>
<reference evidence="2" key="1">
    <citation type="submission" date="2023-11" db="EMBL/GenBank/DDBJ databases">
        <title>Genome Sequence of Bacillus thuringiensis stain BLB 30AF.</title>
        <authorList>
            <person name="Farhat A."/>
        </authorList>
    </citation>
    <scope>NUCLEOTIDE SEQUENCE</scope>
    <source>
        <strain evidence="2">BLB30AF</strain>
    </source>
</reference>
<accession>A0AAW9GSC5</accession>
<evidence type="ECO:0008006" key="4">
    <source>
        <dbReference type="Google" id="ProtNLM"/>
    </source>
</evidence>
<dbReference type="PROSITE" id="PS51257">
    <property type="entry name" value="PROKAR_LIPOPROTEIN"/>
    <property type="match status" value="1"/>
</dbReference>
<dbReference type="Proteomes" id="UP001274571">
    <property type="component" value="Unassembled WGS sequence"/>
</dbReference>
<name>A0AAW9GSC5_BACTU</name>
<organism evidence="2 3">
    <name type="scientific">Bacillus thuringiensis</name>
    <dbReference type="NCBI Taxonomy" id="1428"/>
    <lineage>
        <taxon>Bacteria</taxon>
        <taxon>Bacillati</taxon>
        <taxon>Bacillota</taxon>
        <taxon>Bacilli</taxon>
        <taxon>Bacillales</taxon>
        <taxon>Bacillaceae</taxon>
        <taxon>Bacillus</taxon>
        <taxon>Bacillus cereus group</taxon>
    </lineage>
</organism>
<feature type="transmembrane region" description="Helical" evidence="1">
    <location>
        <begin position="63"/>
        <end position="85"/>
    </location>
</feature>
<evidence type="ECO:0000256" key="1">
    <source>
        <dbReference type="SAM" id="Phobius"/>
    </source>
</evidence>
<evidence type="ECO:0000313" key="2">
    <source>
        <dbReference type="EMBL" id="MDY0854967.1"/>
    </source>
</evidence>
<gene>
    <name evidence="2" type="ORF">SOH20_29590</name>
</gene>
<evidence type="ECO:0000313" key="3">
    <source>
        <dbReference type="Proteomes" id="UP001274571"/>
    </source>
</evidence>
<keyword evidence="1" id="KW-0812">Transmembrane</keyword>
<sequence length="142" mass="15728">MNRIHESSIQALKQLREPIMFILLTGVACFGSYRSIQALSYVPSAFLDLVPFSVTNTATHIEGMLFSFLAGTLFVLLAVSLIHLICTESDEYTILGNLLFVFIGVTFMIIGLYFLVLAIYLLCAILVIGLAAFIWINSGNKR</sequence>
<keyword evidence="1" id="KW-1133">Transmembrane helix</keyword>